<dbReference type="InterPro" id="IPR006066">
    <property type="entry name" value="NO2/SO3_Rdtase_FeS/sirohaem_BS"/>
</dbReference>
<dbReference type="GO" id="GO:0046872">
    <property type="term" value="F:metal ion binding"/>
    <property type="evidence" value="ECO:0007669"/>
    <property type="project" value="UniProtKB-KW"/>
</dbReference>
<evidence type="ECO:0008006" key="10">
    <source>
        <dbReference type="Google" id="ProtNLM"/>
    </source>
</evidence>
<dbReference type="Gene3D" id="3.30.413.10">
    <property type="entry name" value="Sulfite Reductase Hemoprotein, domain 1"/>
    <property type="match status" value="2"/>
</dbReference>
<organism evidence="9">
    <name type="scientific">marine metagenome</name>
    <dbReference type="NCBI Taxonomy" id="408172"/>
    <lineage>
        <taxon>unclassified sequences</taxon>
        <taxon>metagenomes</taxon>
        <taxon>ecological metagenomes</taxon>
    </lineage>
</organism>
<gene>
    <name evidence="9" type="ORF">METZ01_LOCUS331896</name>
</gene>
<feature type="domain" description="Nitrite/Sulfite reductase ferredoxin-like" evidence="8">
    <location>
        <begin position="178"/>
        <end position="240"/>
    </location>
</feature>
<evidence type="ECO:0000256" key="5">
    <source>
        <dbReference type="ARBA" id="ARBA00023004"/>
    </source>
</evidence>
<accession>A0A382Q3L6</accession>
<name>A0A382Q3L6_9ZZZZ</name>
<dbReference type="Gene3D" id="3.90.480.20">
    <property type="match status" value="1"/>
</dbReference>
<dbReference type="Pfam" id="PF03460">
    <property type="entry name" value="NIR_SIR_ferr"/>
    <property type="match status" value="1"/>
</dbReference>
<proteinExistence type="predicted"/>
<evidence type="ECO:0000256" key="1">
    <source>
        <dbReference type="ARBA" id="ARBA00022485"/>
    </source>
</evidence>
<keyword evidence="5" id="KW-0408">Iron</keyword>
<evidence type="ECO:0000313" key="9">
    <source>
        <dbReference type="EMBL" id="SVC79042.1"/>
    </source>
</evidence>
<evidence type="ECO:0000256" key="6">
    <source>
        <dbReference type="ARBA" id="ARBA00023014"/>
    </source>
</evidence>
<dbReference type="AlphaFoldDB" id="A0A382Q3L6"/>
<evidence type="ECO:0000256" key="3">
    <source>
        <dbReference type="ARBA" id="ARBA00022723"/>
    </source>
</evidence>
<dbReference type="InterPro" id="IPR036136">
    <property type="entry name" value="Nit/Sulf_reduc_fer-like_dom_sf"/>
</dbReference>
<keyword evidence="2" id="KW-0349">Heme</keyword>
<dbReference type="GO" id="GO:0051539">
    <property type="term" value="F:4 iron, 4 sulfur cluster binding"/>
    <property type="evidence" value="ECO:0007669"/>
    <property type="project" value="UniProtKB-KW"/>
</dbReference>
<evidence type="ECO:0000256" key="4">
    <source>
        <dbReference type="ARBA" id="ARBA00023002"/>
    </source>
</evidence>
<dbReference type="InterPro" id="IPR006067">
    <property type="entry name" value="NO2/SO3_Rdtase_4Fe4S_dom"/>
</dbReference>
<keyword evidence="6" id="KW-0411">Iron-sulfur</keyword>
<evidence type="ECO:0000256" key="2">
    <source>
        <dbReference type="ARBA" id="ARBA00022617"/>
    </source>
</evidence>
<dbReference type="SUPFAM" id="SSF55124">
    <property type="entry name" value="Nitrite/Sulfite reductase N-terminal domain-like"/>
    <property type="match status" value="1"/>
</dbReference>
<dbReference type="PANTHER" id="PTHR32439">
    <property type="entry name" value="FERREDOXIN--NITRITE REDUCTASE, CHLOROPLASTIC"/>
    <property type="match status" value="1"/>
</dbReference>
<feature type="domain" description="Nitrite/sulphite reductase 4Fe-4S" evidence="7">
    <location>
        <begin position="252"/>
        <end position="326"/>
    </location>
</feature>
<feature type="non-terminal residue" evidence="9">
    <location>
        <position position="1"/>
    </location>
</feature>
<dbReference type="SUPFAM" id="SSF56014">
    <property type="entry name" value="Nitrite and sulphite reductase 4Fe-4S domain-like"/>
    <property type="match status" value="2"/>
</dbReference>
<dbReference type="GO" id="GO:0020037">
    <property type="term" value="F:heme binding"/>
    <property type="evidence" value="ECO:0007669"/>
    <property type="project" value="InterPro"/>
</dbReference>
<keyword evidence="3" id="KW-0479">Metal-binding</keyword>
<keyword evidence="1" id="KW-0004">4Fe-4S</keyword>
<sequence>YMTPYVRYAVRHPLTQNFPRKFKTSFTGSPNKDNIMSAIHDLAFIAQIKDGKKGFKVLVGGGTSIMPRLAQTLYDFVSIDDYLSVSEAIWQVFDQAETLRKNRMMARIKVLIDRIGIEEFRNLVENEWSNIGKIDPSPLMATDNIYTETPPLPTKPRRTPKKLPEAFSNWMATNVESQKQAGYKIVYLTVPQGDLTKDQFFQLAKVCRIYSTGSVRTTQEQSIALRWVPESLLFDLWKDLVDIDLGKPDAHTISDVVSCPGTDSCKLGITSSMGLGKAIRENLILNATNDPQAKKLHVKISGCPNGCGQHHLANIGFHGAAVKGPKGQIPAYEVFLG</sequence>
<protein>
    <recommendedName>
        <fullName evidence="10">Nitrite/sulphite reductase 4Fe-4S domain-containing protein</fullName>
    </recommendedName>
</protein>
<evidence type="ECO:0000259" key="7">
    <source>
        <dbReference type="Pfam" id="PF01077"/>
    </source>
</evidence>
<dbReference type="Pfam" id="PF01077">
    <property type="entry name" value="NIR_SIR"/>
    <property type="match status" value="2"/>
</dbReference>
<dbReference type="PANTHER" id="PTHR32439:SF9">
    <property type="entry name" value="BLR3264 PROTEIN"/>
    <property type="match status" value="1"/>
</dbReference>
<dbReference type="GO" id="GO:0016491">
    <property type="term" value="F:oxidoreductase activity"/>
    <property type="evidence" value="ECO:0007669"/>
    <property type="project" value="UniProtKB-KW"/>
</dbReference>
<dbReference type="InterPro" id="IPR045854">
    <property type="entry name" value="NO2/SO3_Rdtase_4Fe4S_sf"/>
</dbReference>
<dbReference type="InterPro" id="IPR051329">
    <property type="entry name" value="NIR_SIR_4Fe-4S"/>
</dbReference>
<evidence type="ECO:0000259" key="8">
    <source>
        <dbReference type="Pfam" id="PF03460"/>
    </source>
</evidence>
<feature type="domain" description="Nitrite/sulphite reductase 4Fe-4S" evidence="7">
    <location>
        <begin position="12"/>
        <end position="130"/>
    </location>
</feature>
<dbReference type="PRINTS" id="PR00397">
    <property type="entry name" value="SIROHAEM"/>
</dbReference>
<dbReference type="InterPro" id="IPR005117">
    <property type="entry name" value="NiRdtase/SiRdtase_haem-b_fer"/>
</dbReference>
<feature type="non-terminal residue" evidence="9">
    <location>
        <position position="337"/>
    </location>
</feature>
<reference evidence="9" key="1">
    <citation type="submission" date="2018-05" db="EMBL/GenBank/DDBJ databases">
        <authorList>
            <person name="Lanie J.A."/>
            <person name="Ng W.-L."/>
            <person name="Kazmierczak K.M."/>
            <person name="Andrzejewski T.M."/>
            <person name="Davidsen T.M."/>
            <person name="Wayne K.J."/>
            <person name="Tettelin H."/>
            <person name="Glass J.I."/>
            <person name="Rusch D."/>
            <person name="Podicherti R."/>
            <person name="Tsui H.-C.T."/>
            <person name="Winkler M.E."/>
        </authorList>
    </citation>
    <scope>NUCLEOTIDE SEQUENCE</scope>
</reference>
<dbReference type="EMBL" id="UINC01111088">
    <property type="protein sequence ID" value="SVC79042.1"/>
    <property type="molecule type" value="Genomic_DNA"/>
</dbReference>
<keyword evidence="4" id="KW-0560">Oxidoreductase</keyword>